<gene>
    <name evidence="2" type="ORF">METZ01_LOCUS228329</name>
</gene>
<dbReference type="InterPro" id="IPR036291">
    <property type="entry name" value="NAD(P)-bd_dom_sf"/>
</dbReference>
<accession>A0A382GL39</accession>
<evidence type="ECO:0000259" key="1">
    <source>
        <dbReference type="Pfam" id="PF03446"/>
    </source>
</evidence>
<dbReference type="EMBL" id="UINC01055976">
    <property type="protein sequence ID" value="SVB75475.1"/>
    <property type="molecule type" value="Genomic_DNA"/>
</dbReference>
<evidence type="ECO:0000313" key="2">
    <source>
        <dbReference type="EMBL" id="SVB75475.1"/>
    </source>
</evidence>
<reference evidence="2" key="1">
    <citation type="submission" date="2018-05" db="EMBL/GenBank/DDBJ databases">
        <authorList>
            <person name="Lanie J.A."/>
            <person name="Ng W.-L."/>
            <person name="Kazmierczak K.M."/>
            <person name="Andrzejewski T.M."/>
            <person name="Davidsen T.M."/>
            <person name="Wayne K.J."/>
            <person name="Tettelin H."/>
            <person name="Glass J.I."/>
            <person name="Rusch D."/>
            <person name="Podicherti R."/>
            <person name="Tsui H.-C.T."/>
            <person name="Winkler M.E."/>
        </authorList>
    </citation>
    <scope>NUCLEOTIDE SEQUENCE</scope>
</reference>
<dbReference type="Pfam" id="PF03446">
    <property type="entry name" value="NAD_binding_2"/>
    <property type="match status" value="1"/>
</dbReference>
<dbReference type="GO" id="GO:0050661">
    <property type="term" value="F:NADP binding"/>
    <property type="evidence" value="ECO:0007669"/>
    <property type="project" value="InterPro"/>
</dbReference>
<sequence length="135" mass="13650">MGRPMCLRLVAAGYDVVAFDLVGDAVKEVAVAGATPATSAAEVAAAADVLLTSLPRPDDVEAVMEGAGALAALRPGSCWVDLTTNRRELVQRLADSAPADVTVADSPLTGAVDGARNGRLTLFVGGDSTTVARVT</sequence>
<dbReference type="SUPFAM" id="SSF51735">
    <property type="entry name" value="NAD(P)-binding Rossmann-fold domains"/>
    <property type="match status" value="1"/>
</dbReference>
<name>A0A382GL39_9ZZZZ</name>
<dbReference type="PANTHER" id="PTHR43060:SF15">
    <property type="entry name" value="3-HYDROXYISOBUTYRATE DEHYDROGENASE-LIKE 1, MITOCHONDRIAL-RELATED"/>
    <property type="match status" value="1"/>
</dbReference>
<dbReference type="Gene3D" id="3.40.50.720">
    <property type="entry name" value="NAD(P)-binding Rossmann-like Domain"/>
    <property type="match status" value="1"/>
</dbReference>
<dbReference type="InterPro" id="IPR006115">
    <property type="entry name" value="6PGDH_NADP-bd"/>
</dbReference>
<feature type="domain" description="6-phosphogluconate dehydrogenase NADP-binding" evidence="1">
    <location>
        <begin position="1"/>
        <end position="134"/>
    </location>
</feature>
<proteinExistence type="predicted"/>
<protein>
    <recommendedName>
        <fullName evidence="1">6-phosphogluconate dehydrogenase NADP-binding domain-containing protein</fullName>
    </recommendedName>
</protein>
<dbReference type="AlphaFoldDB" id="A0A382GL39"/>
<organism evidence="2">
    <name type="scientific">marine metagenome</name>
    <dbReference type="NCBI Taxonomy" id="408172"/>
    <lineage>
        <taxon>unclassified sequences</taxon>
        <taxon>metagenomes</taxon>
        <taxon>ecological metagenomes</taxon>
    </lineage>
</organism>
<dbReference type="PANTHER" id="PTHR43060">
    <property type="entry name" value="3-HYDROXYISOBUTYRATE DEHYDROGENASE-LIKE 1, MITOCHONDRIAL-RELATED"/>
    <property type="match status" value="1"/>
</dbReference>
<feature type="non-terminal residue" evidence="2">
    <location>
        <position position="135"/>
    </location>
</feature>